<keyword evidence="3 4" id="KW-0687">Ribonucleoprotein</keyword>
<dbReference type="GO" id="GO:0005737">
    <property type="term" value="C:cytoplasm"/>
    <property type="evidence" value="ECO:0007669"/>
    <property type="project" value="UniProtKB-ARBA"/>
</dbReference>
<accession>A0A8S1J004</accession>
<evidence type="ECO:0000256" key="2">
    <source>
        <dbReference type="ARBA" id="ARBA00022980"/>
    </source>
</evidence>
<dbReference type="HAMAP" id="MF_01343_B">
    <property type="entry name" value="Ribosomal_uS15_B"/>
    <property type="match status" value="1"/>
</dbReference>
<name>A0A8S1J004_9CHLO</name>
<dbReference type="Proteomes" id="UP000708148">
    <property type="component" value="Unassembled WGS sequence"/>
</dbReference>
<reference evidence="6" key="1">
    <citation type="submission" date="2020-12" db="EMBL/GenBank/DDBJ databases">
        <authorList>
            <person name="Iha C."/>
        </authorList>
    </citation>
    <scope>NUCLEOTIDE SEQUENCE</scope>
</reference>
<evidence type="ECO:0000313" key="6">
    <source>
        <dbReference type="EMBL" id="CAD7700505.1"/>
    </source>
</evidence>
<dbReference type="Pfam" id="PF00312">
    <property type="entry name" value="Ribosomal_S15"/>
    <property type="match status" value="1"/>
</dbReference>
<dbReference type="NCBIfam" id="TIGR00952">
    <property type="entry name" value="S15_bact"/>
    <property type="match status" value="1"/>
</dbReference>
<sequence length="149" mass="16611">MALPLATAFCGPARDAPAAAPSRRSEFLRGASLGVVECPRPAARGRSAAVSAQYKGRGTDRSRVPEFQRHDKDTGSTEVQIARLSARVSQLTEHLKANKKDFATERGLKSILGRRRRLLNYLYRTDREKLETVVKDLGIRYKTQEARTN</sequence>
<dbReference type="GO" id="GO:0003735">
    <property type="term" value="F:structural constituent of ribosome"/>
    <property type="evidence" value="ECO:0007669"/>
    <property type="project" value="InterPro"/>
</dbReference>
<protein>
    <recommendedName>
        <fullName evidence="5">30S ribosomal protein S15</fullName>
    </recommendedName>
</protein>
<dbReference type="PANTHER" id="PTHR23321">
    <property type="entry name" value="RIBOSOMAL PROTEIN S15, BACTERIAL AND ORGANELLAR"/>
    <property type="match status" value="1"/>
</dbReference>
<evidence type="ECO:0000313" key="7">
    <source>
        <dbReference type="Proteomes" id="UP000708148"/>
    </source>
</evidence>
<comment type="similarity">
    <text evidence="1 4">Belongs to the universal ribosomal protein uS15 family.</text>
</comment>
<dbReference type="GO" id="GO:0006412">
    <property type="term" value="P:translation"/>
    <property type="evidence" value="ECO:0007669"/>
    <property type="project" value="InterPro"/>
</dbReference>
<evidence type="ECO:0000256" key="3">
    <source>
        <dbReference type="ARBA" id="ARBA00023274"/>
    </source>
</evidence>
<dbReference type="EMBL" id="CAJHUC010001282">
    <property type="protein sequence ID" value="CAD7700505.1"/>
    <property type="molecule type" value="Genomic_DNA"/>
</dbReference>
<dbReference type="CDD" id="cd00353">
    <property type="entry name" value="Ribosomal_S15p_S13e"/>
    <property type="match status" value="1"/>
</dbReference>
<keyword evidence="7" id="KW-1185">Reference proteome</keyword>
<dbReference type="SMART" id="SM01387">
    <property type="entry name" value="Ribosomal_S15"/>
    <property type="match status" value="1"/>
</dbReference>
<dbReference type="OrthoDB" id="364880at2759"/>
<dbReference type="Gene3D" id="1.10.287.10">
    <property type="entry name" value="S15/NS1, RNA-binding"/>
    <property type="match status" value="1"/>
</dbReference>
<dbReference type="InterPro" id="IPR000589">
    <property type="entry name" value="Ribosomal_uS15"/>
</dbReference>
<evidence type="ECO:0000256" key="4">
    <source>
        <dbReference type="RuleBase" id="RU003919"/>
    </source>
</evidence>
<keyword evidence="2 4" id="KW-0689">Ribosomal protein</keyword>
<gene>
    <name evidence="6" type="ORF">OSTQU699_LOCUS5864</name>
</gene>
<dbReference type="GO" id="GO:1990904">
    <property type="term" value="C:ribonucleoprotein complex"/>
    <property type="evidence" value="ECO:0007669"/>
    <property type="project" value="UniProtKB-KW"/>
</dbReference>
<comment type="caution">
    <text evidence="6">The sequence shown here is derived from an EMBL/GenBank/DDBJ whole genome shotgun (WGS) entry which is preliminary data.</text>
</comment>
<organism evidence="6 7">
    <name type="scientific">Ostreobium quekettii</name>
    <dbReference type="NCBI Taxonomy" id="121088"/>
    <lineage>
        <taxon>Eukaryota</taxon>
        <taxon>Viridiplantae</taxon>
        <taxon>Chlorophyta</taxon>
        <taxon>core chlorophytes</taxon>
        <taxon>Ulvophyceae</taxon>
        <taxon>TCBD clade</taxon>
        <taxon>Bryopsidales</taxon>
        <taxon>Ostreobineae</taxon>
        <taxon>Ostreobiaceae</taxon>
        <taxon>Ostreobium</taxon>
    </lineage>
</organism>
<dbReference type="PROSITE" id="PS00362">
    <property type="entry name" value="RIBOSOMAL_S15"/>
    <property type="match status" value="1"/>
</dbReference>
<evidence type="ECO:0000256" key="1">
    <source>
        <dbReference type="ARBA" id="ARBA00008434"/>
    </source>
</evidence>
<dbReference type="InterPro" id="IPR009068">
    <property type="entry name" value="uS15_NS1_RNA-bd_sf"/>
</dbReference>
<evidence type="ECO:0000256" key="5">
    <source>
        <dbReference type="RuleBase" id="RU003920"/>
    </source>
</evidence>
<dbReference type="GO" id="GO:0005840">
    <property type="term" value="C:ribosome"/>
    <property type="evidence" value="ECO:0007669"/>
    <property type="project" value="UniProtKB-KW"/>
</dbReference>
<dbReference type="SUPFAM" id="SSF47060">
    <property type="entry name" value="S15/NS1 RNA-binding domain"/>
    <property type="match status" value="1"/>
</dbReference>
<dbReference type="InterPro" id="IPR005290">
    <property type="entry name" value="Ribosomal_uS15_bac-type"/>
</dbReference>
<dbReference type="PANTHER" id="PTHR23321:SF26">
    <property type="entry name" value="SMALL RIBOSOMAL SUBUNIT PROTEIN US15M"/>
    <property type="match status" value="1"/>
</dbReference>
<proteinExistence type="inferred from homology"/>
<dbReference type="AlphaFoldDB" id="A0A8S1J004"/>